<keyword evidence="3" id="KW-1185">Reference proteome</keyword>
<gene>
    <name evidence="2" type="ORF">J1N35_029544</name>
</gene>
<reference evidence="2 3" key="1">
    <citation type="journal article" date="2021" name="Plant Biotechnol. J.">
        <title>Multi-omics assisted identification of the key and species-specific regulatory components of drought-tolerant mechanisms in Gossypium stocksii.</title>
        <authorList>
            <person name="Yu D."/>
            <person name="Ke L."/>
            <person name="Zhang D."/>
            <person name="Wu Y."/>
            <person name="Sun Y."/>
            <person name="Mei J."/>
            <person name="Sun J."/>
            <person name="Sun Y."/>
        </authorList>
    </citation>
    <scope>NUCLEOTIDE SEQUENCE [LARGE SCALE GENOMIC DNA]</scope>
    <source>
        <strain evidence="3">cv. E1</strain>
        <tissue evidence="2">Leaf</tissue>
    </source>
</reference>
<dbReference type="OrthoDB" id="1001867at2759"/>
<feature type="compositionally biased region" description="Basic and acidic residues" evidence="1">
    <location>
        <begin position="1"/>
        <end position="12"/>
    </location>
</feature>
<sequence>MGEAKRLGKEEPTGASGNTCRPKKKAKWALGVCFNLISLYQQKQGWRIVNKPKSLVAQVLQVKYFPNESFLNLHLGNKSSYVWRSIWATKGILAKGLCWKVGTSSNISVIKDAWIHDASDFRLSSAGFITQDFKVAELINNDEWKWTRELIVYSFPDDNFLVWSSEPSGEFSENNLELLHWLTWIFAQYSPSQCRLFGCVLWAIWGDKNARIHDKVNKTDQEIANFVQSYIKELDGAKTRTPKNLKVVRKWKYPPGQVVKINFHRAFDERHFQLASGIVARNSDGFEHTPRSANGLAHILVTESLKQKVYLVESVPRYAKQQKP</sequence>
<dbReference type="Proteomes" id="UP000828251">
    <property type="component" value="Unassembled WGS sequence"/>
</dbReference>
<evidence type="ECO:0000256" key="1">
    <source>
        <dbReference type="SAM" id="MobiDB-lite"/>
    </source>
</evidence>
<dbReference type="EMBL" id="JAIQCV010000009">
    <property type="protein sequence ID" value="KAH1064557.1"/>
    <property type="molecule type" value="Genomic_DNA"/>
</dbReference>
<evidence type="ECO:0000313" key="2">
    <source>
        <dbReference type="EMBL" id="KAH1064557.1"/>
    </source>
</evidence>
<name>A0A9D3UZ44_9ROSI</name>
<dbReference type="AlphaFoldDB" id="A0A9D3UZ44"/>
<comment type="caution">
    <text evidence="2">The sequence shown here is derived from an EMBL/GenBank/DDBJ whole genome shotgun (WGS) entry which is preliminary data.</text>
</comment>
<feature type="region of interest" description="Disordered" evidence="1">
    <location>
        <begin position="1"/>
        <end position="21"/>
    </location>
</feature>
<accession>A0A9D3UZ44</accession>
<organism evidence="2 3">
    <name type="scientific">Gossypium stocksii</name>
    <dbReference type="NCBI Taxonomy" id="47602"/>
    <lineage>
        <taxon>Eukaryota</taxon>
        <taxon>Viridiplantae</taxon>
        <taxon>Streptophyta</taxon>
        <taxon>Embryophyta</taxon>
        <taxon>Tracheophyta</taxon>
        <taxon>Spermatophyta</taxon>
        <taxon>Magnoliopsida</taxon>
        <taxon>eudicotyledons</taxon>
        <taxon>Gunneridae</taxon>
        <taxon>Pentapetalae</taxon>
        <taxon>rosids</taxon>
        <taxon>malvids</taxon>
        <taxon>Malvales</taxon>
        <taxon>Malvaceae</taxon>
        <taxon>Malvoideae</taxon>
        <taxon>Gossypium</taxon>
    </lineage>
</organism>
<protein>
    <recommendedName>
        <fullName evidence="4">Reverse transcriptase zinc-binding domain-containing protein</fullName>
    </recommendedName>
</protein>
<evidence type="ECO:0000313" key="3">
    <source>
        <dbReference type="Proteomes" id="UP000828251"/>
    </source>
</evidence>
<proteinExistence type="predicted"/>
<evidence type="ECO:0008006" key="4">
    <source>
        <dbReference type="Google" id="ProtNLM"/>
    </source>
</evidence>